<evidence type="ECO:0000313" key="2">
    <source>
        <dbReference type="Proteomes" id="UP000215914"/>
    </source>
</evidence>
<dbReference type="PANTHER" id="PTHR33401:SF19">
    <property type="entry name" value="(RAPE) HYPOTHETICAL PROTEIN"/>
    <property type="match status" value="1"/>
</dbReference>
<reference evidence="1" key="1">
    <citation type="journal article" date="2017" name="Nature">
        <title>The sunflower genome provides insights into oil metabolism, flowering and Asterid evolution.</title>
        <authorList>
            <person name="Badouin H."/>
            <person name="Gouzy J."/>
            <person name="Grassa C.J."/>
            <person name="Murat F."/>
            <person name="Staton S.E."/>
            <person name="Cottret L."/>
            <person name="Lelandais-Briere C."/>
            <person name="Owens G.L."/>
            <person name="Carrere S."/>
            <person name="Mayjonade B."/>
            <person name="Legrand L."/>
            <person name="Gill N."/>
            <person name="Kane N.C."/>
            <person name="Bowers J.E."/>
            <person name="Hubner S."/>
            <person name="Bellec A."/>
            <person name="Berard A."/>
            <person name="Berges H."/>
            <person name="Blanchet N."/>
            <person name="Boniface M.C."/>
            <person name="Brunel D."/>
            <person name="Catrice O."/>
            <person name="Chaidir N."/>
            <person name="Claudel C."/>
            <person name="Donnadieu C."/>
            <person name="Faraut T."/>
            <person name="Fievet G."/>
            <person name="Helmstetter N."/>
            <person name="King M."/>
            <person name="Knapp S.J."/>
            <person name="Lai Z."/>
            <person name="Le Paslier M.C."/>
            <person name="Lippi Y."/>
            <person name="Lorenzon L."/>
            <person name="Mandel J.R."/>
            <person name="Marage G."/>
            <person name="Marchand G."/>
            <person name="Marquand E."/>
            <person name="Bret-Mestries E."/>
            <person name="Morien E."/>
            <person name="Nambeesan S."/>
            <person name="Nguyen T."/>
            <person name="Pegot-Espagnet P."/>
            <person name="Pouilly N."/>
            <person name="Raftis F."/>
            <person name="Sallet E."/>
            <person name="Schiex T."/>
            <person name="Thomas J."/>
            <person name="Vandecasteele C."/>
            <person name="Vares D."/>
            <person name="Vear F."/>
            <person name="Vautrin S."/>
            <person name="Crespi M."/>
            <person name="Mangin B."/>
            <person name="Burke J.M."/>
            <person name="Salse J."/>
            <person name="Munos S."/>
            <person name="Vincourt P."/>
            <person name="Rieseberg L.H."/>
            <person name="Langlade N.B."/>
        </authorList>
    </citation>
    <scope>NUCLEOTIDE SEQUENCE</scope>
    <source>
        <tissue evidence="1">Leaves</tissue>
    </source>
</reference>
<dbReference type="EMBL" id="MNCJ02000317">
    <property type="protein sequence ID" value="KAF5820003.1"/>
    <property type="molecule type" value="Genomic_DNA"/>
</dbReference>
<keyword evidence="2" id="KW-1185">Reference proteome</keyword>
<accession>A0A9K3JQL7</accession>
<dbReference type="Proteomes" id="UP000215914">
    <property type="component" value="Unassembled WGS sequence"/>
</dbReference>
<organism evidence="1 2">
    <name type="scientific">Helianthus annuus</name>
    <name type="common">Common sunflower</name>
    <dbReference type="NCBI Taxonomy" id="4232"/>
    <lineage>
        <taxon>Eukaryota</taxon>
        <taxon>Viridiplantae</taxon>
        <taxon>Streptophyta</taxon>
        <taxon>Embryophyta</taxon>
        <taxon>Tracheophyta</taxon>
        <taxon>Spermatophyta</taxon>
        <taxon>Magnoliopsida</taxon>
        <taxon>eudicotyledons</taxon>
        <taxon>Gunneridae</taxon>
        <taxon>Pentapetalae</taxon>
        <taxon>asterids</taxon>
        <taxon>campanulids</taxon>
        <taxon>Asterales</taxon>
        <taxon>Asteraceae</taxon>
        <taxon>Asteroideae</taxon>
        <taxon>Heliantheae alliance</taxon>
        <taxon>Heliantheae</taxon>
        <taxon>Helianthus</taxon>
    </lineage>
</organism>
<protein>
    <submittedName>
        <fullName evidence="1">Light-harvesting complex-like protein OHP2</fullName>
    </submittedName>
</protein>
<comment type="caution">
    <text evidence="1">The sequence shown here is derived from an EMBL/GenBank/DDBJ whole genome shotgun (WGS) entry which is preliminary data.</text>
</comment>
<gene>
    <name evidence="1" type="ORF">HanXRQr2_Chr02g0083981</name>
</gene>
<dbReference type="PANTHER" id="PTHR33401">
    <property type="entry name" value="LIGHT-HARVESTING COMPLEX-LIKE PROTEIN OHP2, CHLOROPLASTIC"/>
    <property type="match status" value="1"/>
</dbReference>
<dbReference type="AlphaFoldDB" id="A0A9K3JQL7"/>
<name>A0A9K3JQL7_HELAN</name>
<dbReference type="OrthoDB" id="1921202at2759"/>
<sequence length="159" mass="17808">MKGIFMRVLFCKIHCPSFICFCKPSTASHLYNSNTLKLENSHHAPQTSVVVTVTGHQSDHNHVDENHEIVEATEKEVLEDGKQESEIEICVLRSCLKNKCNSQSQSQSNSGSGSPVDRKKVQWVDNFGKQLVDIREFESSETGDTDNEEDNSACFCSIL</sequence>
<dbReference type="Gramene" id="mRNA:HanXRQr2_Chr02g0083981">
    <property type="protein sequence ID" value="mRNA:HanXRQr2_Chr02g0083981"/>
    <property type="gene ID" value="HanXRQr2_Chr02g0083981"/>
</dbReference>
<evidence type="ECO:0000313" key="1">
    <source>
        <dbReference type="EMBL" id="KAF5820003.1"/>
    </source>
</evidence>
<reference evidence="1" key="2">
    <citation type="submission" date="2020-06" db="EMBL/GenBank/DDBJ databases">
        <title>Helianthus annuus Genome sequencing and assembly Release 2.</title>
        <authorList>
            <person name="Gouzy J."/>
            <person name="Langlade N."/>
            <person name="Munos S."/>
        </authorList>
    </citation>
    <scope>NUCLEOTIDE SEQUENCE</scope>
    <source>
        <tissue evidence="1">Leaves</tissue>
    </source>
</reference>
<proteinExistence type="predicted"/>